<feature type="chain" id="PRO_5039026405" description="Membrane anchored protein" evidence="3">
    <location>
        <begin position="26"/>
        <end position="336"/>
    </location>
</feature>
<feature type="compositionally biased region" description="Acidic residues" evidence="1">
    <location>
        <begin position="30"/>
        <end position="46"/>
    </location>
</feature>
<evidence type="ECO:0000313" key="5">
    <source>
        <dbReference type="Proteomes" id="UP000242752"/>
    </source>
</evidence>
<feature type="compositionally biased region" description="Acidic residues" evidence="1">
    <location>
        <begin position="77"/>
        <end position="88"/>
    </location>
</feature>
<evidence type="ECO:0008006" key="6">
    <source>
        <dbReference type="Google" id="ProtNLM"/>
    </source>
</evidence>
<dbReference type="OrthoDB" id="2414209at2"/>
<keyword evidence="3" id="KW-0732">Signal</keyword>
<sequence length="336" mass="36646">MSQHFLKKYIVASMTSFMMIGAVHATVQAEETEVNDTPDVQSDESSDTTTEQSESAPAEPNIDIGEGSEPPQSEGTQNDETEPDEVETEQQSSVEVVDPAGNDTTEQTKPPAEVEPTPPTQTQGNKNEKPASGTSSSDSLIHGGGANTSAPATQYPNGGTTHPNHSLLTSPAAAHLNSGFKYNPLALERFEQISAKGNVSVSALQSLEQKATFKNNLFLNRVQQDSDYFRFQAFSPLATRAYYKNLDKQVLGLISGDVGTMPDLKKKANKAVASRQQEDKEQQIEQEQTHMVTGHVQRDKDQNETSKNSFYKWLICALVALLLAGALYRLVNRREG</sequence>
<feature type="transmembrane region" description="Helical" evidence="2">
    <location>
        <begin position="310"/>
        <end position="331"/>
    </location>
</feature>
<feature type="signal peptide" evidence="3">
    <location>
        <begin position="1"/>
        <end position="25"/>
    </location>
</feature>
<name>A0A2K3YQB0_9STAP</name>
<keyword evidence="2" id="KW-1133">Transmembrane helix</keyword>
<reference evidence="4 5" key="1">
    <citation type="submission" date="2017-08" db="EMBL/GenBank/DDBJ databases">
        <title>Draft genome sequences of 64 type strains of genus Staph aureus.</title>
        <authorList>
            <person name="Cole K."/>
            <person name="Golubchik T."/>
            <person name="Russell J."/>
            <person name="Foster D."/>
            <person name="Llewelyn M."/>
            <person name="Wilson D."/>
            <person name="Crook D."/>
            <person name="Paul J."/>
        </authorList>
    </citation>
    <scope>NUCLEOTIDE SEQUENCE [LARGE SCALE GENOMIC DNA]</scope>
    <source>
        <strain evidence="4 5">DSM 21968</strain>
    </source>
</reference>
<comment type="caution">
    <text evidence="4">The sequence shown here is derived from an EMBL/GenBank/DDBJ whole genome shotgun (WGS) entry which is preliminary data.</text>
</comment>
<feature type="region of interest" description="Disordered" evidence="1">
    <location>
        <begin position="30"/>
        <end position="165"/>
    </location>
</feature>
<keyword evidence="5" id="KW-1185">Reference proteome</keyword>
<evidence type="ECO:0000256" key="2">
    <source>
        <dbReference type="SAM" id="Phobius"/>
    </source>
</evidence>
<evidence type="ECO:0000313" key="4">
    <source>
        <dbReference type="EMBL" id="PNZ27796.1"/>
    </source>
</evidence>
<dbReference type="AlphaFoldDB" id="A0A2K3YQB0"/>
<dbReference type="Proteomes" id="UP000242752">
    <property type="component" value="Unassembled WGS sequence"/>
</dbReference>
<keyword evidence="2" id="KW-0812">Transmembrane</keyword>
<proteinExistence type="predicted"/>
<dbReference type="NCBIfam" id="NF039170">
    <property type="entry name" value="SdrH_fam_CTERM"/>
    <property type="match status" value="1"/>
</dbReference>
<organism evidence="4 5">
    <name type="scientific">Staphylococcus rostri</name>
    <dbReference type="NCBI Taxonomy" id="522262"/>
    <lineage>
        <taxon>Bacteria</taxon>
        <taxon>Bacillati</taxon>
        <taxon>Bacillota</taxon>
        <taxon>Bacilli</taxon>
        <taxon>Bacillales</taxon>
        <taxon>Staphylococcaceae</taxon>
        <taxon>Staphylococcus</taxon>
    </lineage>
</organism>
<dbReference type="EMBL" id="PPRF01000033">
    <property type="protein sequence ID" value="PNZ27796.1"/>
    <property type="molecule type" value="Genomic_DNA"/>
</dbReference>
<keyword evidence="2" id="KW-0472">Membrane</keyword>
<gene>
    <name evidence="4" type="ORF">CD122_05800</name>
</gene>
<feature type="compositionally biased region" description="Polar residues" evidence="1">
    <location>
        <begin position="147"/>
        <end position="165"/>
    </location>
</feature>
<feature type="region of interest" description="Disordered" evidence="1">
    <location>
        <begin position="271"/>
        <end position="303"/>
    </location>
</feature>
<accession>A0A2K3YQB0</accession>
<evidence type="ECO:0000256" key="3">
    <source>
        <dbReference type="SAM" id="SignalP"/>
    </source>
</evidence>
<dbReference type="RefSeq" id="WP_103358054.1">
    <property type="nucleotide sequence ID" value="NZ_PPRF01000033.1"/>
</dbReference>
<evidence type="ECO:0000256" key="1">
    <source>
        <dbReference type="SAM" id="MobiDB-lite"/>
    </source>
</evidence>
<protein>
    <recommendedName>
        <fullName evidence="6">Membrane anchored protein</fullName>
    </recommendedName>
</protein>